<proteinExistence type="inferred from homology"/>
<evidence type="ECO:0000256" key="10">
    <source>
        <dbReference type="SAM" id="Coils"/>
    </source>
</evidence>
<dbReference type="GO" id="GO:0032133">
    <property type="term" value="C:chromosome passenger complex"/>
    <property type="evidence" value="ECO:0007669"/>
    <property type="project" value="TreeGrafter"/>
</dbReference>
<dbReference type="GO" id="GO:0000070">
    <property type="term" value="P:mitotic sister chromatid segregation"/>
    <property type="evidence" value="ECO:0007669"/>
    <property type="project" value="TreeGrafter"/>
</dbReference>
<evidence type="ECO:0000256" key="3">
    <source>
        <dbReference type="ARBA" id="ARBA00009914"/>
    </source>
</evidence>
<dbReference type="InterPro" id="IPR018867">
    <property type="entry name" value="Cell_div_borealin"/>
</dbReference>
<feature type="compositionally biased region" description="Basic residues" evidence="11">
    <location>
        <begin position="130"/>
        <end position="139"/>
    </location>
</feature>
<sequence>MPRRNKTKSEVSQDEDPSREIRRNKMALFIQQFKKEAQERLRDLEAKMENTVETMNKLFRVQLMKMPPSLKNMPILDLLSAEGTAASDVSIAMKNKDLDVHKPPTRGTRSRLKSSTDDSPQSGTSAVKGKGTKGGKNTRNRTQTLPASISTGSLRTTTGSLKRAESMKSGQNTKAKIRSVVSTGDLHQCSVAGTVPHITVLTREGQSVCLSEDMKDDANLDLLDDVAWCHIQRLTTLMDRLSNRCQR</sequence>
<evidence type="ECO:0000256" key="8">
    <source>
        <dbReference type="ARBA" id="ARBA00023306"/>
    </source>
</evidence>
<evidence type="ECO:0000256" key="9">
    <source>
        <dbReference type="ARBA" id="ARBA00023328"/>
    </source>
</evidence>
<dbReference type="InterPro" id="IPR018851">
    <property type="entry name" value="Borealin_N"/>
</dbReference>
<evidence type="ECO:0000256" key="4">
    <source>
        <dbReference type="ARBA" id="ARBA00022454"/>
    </source>
</evidence>
<keyword evidence="8" id="KW-0131">Cell cycle</keyword>
<comment type="subcellular location">
    <subcellularLocation>
        <location evidence="2">Chromosome</location>
        <location evidence="2">Centromere</location>
    </subcellularLocation>
    <subcellularLocation>
        <location evidence="1">Nucleus</location>
    </subcellularLocation>
</comment>
<dbReference type="Pfam" id="PF10444">
    <property type="entry name" value="Nbl1_Borealin_N"/>
    <property type="match status" value="1"/>
</dbReference>
<evidence type="ECO:0000256" key="7">
    <source>
        <dbReference type="ARBA" id="ARBA00023242"/>
    </source>
</evidence>
<feature type="region of interest" description="Disordered" evidence="11">
    <location>
        <begin position="95"/>
        <end position="174"/>
    </location>
</feature>
<dbReference type="GO" id="GO:0005634">
    <property type="term" value="C:nucleus"/>
    <property type="evidence" value="ECO:0007669"/>
    <property type="project" value="UniProtKB-SubCell"/>
</dbReference>
<dbReference type="AlphaFoldDB" id="A0AAV2KNJ8"/>
<keyword evidence="9" id="KW-0137">Centromere</keyword>
<feature type="domain" description="Borealin N-terminal" evidence="12">
    <location>
        <begin position="25"/>
        <end position="80"/>
    </location>
</feature>
<evidence type="ECO:0000313" key="14">
    <source>
        <dbReference type="Proteomes" id="UP001497482"/>
    </source>
</evidence>
<dbReference type="Gene3D" id="6.10.250.1900">
    <property type="match status" value="1"/>
</dbReference>
<gene>
    <name evidence="13" type="ORF">KC01_LOCUS19691</name>
</gene>
<dbReference type="GO" id="GO:0051301">
    <property type="term" value="P:cell division"/>
    <property type="evidence" value="ECO:0007669"/>
    <property type="project" value="UniProtKB-KW"/>
</dbReference>
<keyword evidence="5" id="KW-0132">Cell division</keyword>
<dbReference type="EMBL" id="OZ035841">
    <property type="protein sequence ID" value="CAL1590138.1"/>
    <property type="molecule type" value="Genomic_DNA"/>
</dbReference>
<dbReference type="PANTHER" id="PTHR16040:SF10">
    <property type="entry name" value="BOREALIN-2"/>
    <property type="match status" value="1"/>
</dbReference>
<dbReference type="GO" id="GO:0000775">
    <property type="term" value="C:chromosome, centromeric region"/>
    <property type="evidence" value="ECO:0007669"/>
    <property type="project" value="UniProtKB-SubCell"/>
</dbReference>
<organism evidence="13 14">
    <name type="scientific">Knipowitschia caucasica</name>
    <name type="common">Caucasian dwarf goby</name>
    <name type="synonym">Pomatoschistus caucasicus</name>
    <dbReference type="NCBI Taxonomy" id="637954"/>
    <lineage>
        <taxon>Eukaryota</taxon>
        <taxon>Metazoa</taxon>
        <taxon>Chordata</taxon>
        <taxon>Craniata</taxon>
        <taxon>Vertebrata</taxon>
        <taxon>Euteleostomi</taxon>
        <taxon>Actinopterygii</taxon>
        <taxon>Neopterygii</taxon>
        <taxon>Teleostei</taxon>
        <taxon>Neoteleostei</taxon>
        <taxon>Acanthomorphata</taxon>
        <taxon>Gobiaria</taxon>
        <taxon>Gobiiformes</taxon>
        <taxon>Gobioidei</taxon>
        <taxon>Gobiidae</taxon>
        <taxon>Gobiinae</taxon>
        <taxon>Knipowitschia</taxon>
    </lineage>
</organism>
<keyword evidence="14" id="KW-1185">Reference proteome</keyword>
<evidence type="ECO:0000259" key="12">
    <source>
        <dbReference type="Pfam" id="PF10444"/>
    </source>
</evidence>
<evidence type="ECO:0000256" key="1">
    <source>
        <dbReference type="ARBA" id="ARBA00004123"/>
    </source>
</evidence>
<protein>
    <recommendedName>
        <fullName evidence="12">Borealin N-terminal domain-containing protein</fullName>
    </recommendedName>
</protein>
<keyword evidence="7" id="KW-0539">Nucleus</keyword>
<comment type="similarity">
    <text evidence="3">Belongs to the borealin family.</text>
</comment>
<feature type="compositionally biased region" description="Basic and acidic residues" evidence="11">
    <location>
        <begin position="7"/>
        <end position="22"/>
    </location>
</feature>
<name>A0AAV2KNJ8_KNICA</name>
<feature type="compositionally biased region" description="Low complexity" evidence="11">
    <location>
        <begin position="140"/>
        <end position="161"/>
    </location>
</feature>
<keyword evidence="4" id="KW-0158">Chromosome</keyword>
<evidence type="ECO:0000256" key="2">
    <source>
        <dbReference type="ARBA" id="ARBA00004584"/>
    </source>
</evidence>
<evidence type="ECO:0000313" key="13">
    <source>
        <dbReference type="EMBL" id="CAL1590138.1"/>
    </source>
</evidence>
<dbReference type="PANTHER" id="PTHR16040">
    <property type="entry name" value="AUSTRALIN, ISOFORM A-RELATED"/>
    <property type="match status" value="1"/>
</dbReference>
<dbReference type="GO" id="GO:0051233">
    <property type="term" value="C:spindle midzone"/>
    <property type="evidence" value="ECO:0007669"/>
    <property type="project" value="TreeGrafter"/>
</dbReference>
<evidence type="ECO:0000256" key="6">
    <source>
        <dbReference type="ARBA" id="ARBA00022776"/>
    </source>
</evidence>
<keyword evidence="10" id="KW-0175">Coiled coil</keyword>
<keyword evidence="6" id="KW-0498">Mitosis</keyword>
<feature type="region of interest" description="Disordered" evidence="11">
    <location>
        <begin position="1"/>
        <end position="22"/>
    </location>
</feature>
<dbReference type="Proteomes" id="UP001497482">
    <property type="component" value="Chromosome 19"/>
</dbReference>
<reference evidence="13 14" key="1">
    <citation type="submission" date="2024-04" db="EMBL/GenBank/DDBJ databases">
        <authorList>
            <person name="Waldvogel A.-M."/>
            <person name="Schoenle A."/>
        </authorList>
    </citation>
    <scope>NUCLEOTIDE SEQUENCE [LARGE SCALE GENOMIC DNA]</scope>
</reference>
<feature type="coiled-coil region" evidence="10">
    <location>
        <begin position="30"/>
        <end position="61"/>
    </location>
</feature>
<evidence type="ECO:0000256" key="5">
    <source>
        <dbReference type="ARBA" id="ARBA00022618"/>
    </source>
</evidence>
<evidence type="ECO:0000256" key="11">
    <source>
        <dbReference type="SAM" id="MobiDB-lite"/>
    </source>
</evidence>
<accession>A0AAV2KNJ8</accession>